<protein>
    <recommendedName>
        <fullName evidence="1">Methyltransferase FkbM domain-containing protein</fullName>
    </recommendedName>
</protein>
<dbReference type="Proteomes" id="UP001054902">
    <property type="component" value="Unassembled WGS sequence"/>
</dbReference>
<dbReference type="EMBL" id="BLLK01000048">
    <property type="protein sequence ID" value="GFH55426.1"/>
    <property type="molecule type" value="Genomic_DNA"/>
</dbReference>
<dbReference type="InterPro" id="IPR006342">
    <property type="entry name" value="FkbM_mtfrase"/>
</dbReference>
<dbReference type="InterPro" id="IPR029063">
    <property type="entry name" value="SAM-dependent_MTases_sf"/>
</dbReference>
<dbReference type="NCBIfam" id="TIGR01444">
    <property type="entry name" value="fkbM_fam"/>
    <property type="match status" value="1"/>
</dbReference>
<dbReference type="InterPro" id="IPR052514">
    <property type="entry name" value="SAM-dependent_MTase"/>
</dbReference>
<organism evidence="2 3">
    <name type="scientific">Chaetoceros tenuissimus</name>
    <dbReference type="NCBI Taxonomy" id="426638"/>
    <lineage>
        <taxon>Eukaryota</taxon>
        <taxon>Sar</taxon>
        <taxon>Stramenopiles</taxon>
        <taxon>Ochrophyta</taxon>
        <taxon>Bacillariophyta</taxon>
        <taxon>Coscinodiscophyceae</taxon>
        <taxon>Chaetocerotophycidae</taxon>
        <taxon>Chaetocerotales</taxon>
        <taxon>Chaetocerotaceae</taxon>
        <taxon>Chaetoceros</taxon>
    </lineage>
</organism>
<dbReference type="PANTHER" id="PTHR34203">
    <property type="entry name" value="METHYLTRANSFERASE, FKBM FAMILY PROTEIN"/>
    <property type="match status" value="1"/>
</dbReference>
<reference evidence="2 3" key="1">
    <citation type="journal article" date="2021" name="Sci. Rep.">
        <title>The genome of the diatom Chaetoceros tenuissimus carries an ancient integrated fragment of an extant virus.</title>
        <authorList>
            <person name="Hongo Y."/>
            <person name="Kimura K."/>
            <person name="Takaki Y."/>
            <person name="Yoshida Y."/>
            <person name="Baba S."/>
            <person name="Kobayashi G."/>
            <person name="Nagasaki K."/>
            <person name="Hano T."/>
            <person name="Tomaru Y."/>
        </authorList>
    </citation>
    <scope>NUCLEOTIDE SEQUENCE [LARGE SCALE GENOMIC DNA]</scope>
    <source>
        <strain evidence="2 3">NIES-3715</strain>
    </source>
</reference>
<proteinExistence type="predicted"/>
<dbReference type="PANTHER" id="PTHR34203:SF13">
    <property type="entry name" value="EXPRESSED PROTEIN"/>
    <property type="match status" value="1"/>
</dbReference>
<sequence length="293" mass="32892">MRTIDSLVTSIVHKKTTTSINSFSRPLQIFPLLKELGAGFSNMQPPAMLNKQAFDKRALIIDIGLDQGHEFFLGVENGFEVVGLEPNPKTFPKLASRCKQTANCTVVDLDSTLLPLQREKGQSYLINAGAGSKKDVISMSLTGPASTMTLSNPATNPKKKAQVRVERLDSLIRDNVYLLKIDTQGFDQFVLEGALQLFENHVVRQVIVEVDPRNLMYNGHKPSTILNLLQSYGMACFQTRTDQKKDCNFWGENINDFEKIFNGTDGWHWANCWEDFICVNVEKTYPGEEVPSK</sequence>
<dbReference type="SUPFAM" id="SSF53335">
    <property type="entry name" value="S-adenosyl-L-methionine-dependent methyltransferases"/>
    <property type="match status" value="1"/>
</dbReference>
<feature type="domain" description="Methyltransferase FkbM" evidence="1">
    <location>
        <begin position="75"/>
        <end position="233"/>
    </location>
</feature>
<comment type="caution">
    <text evidence="2">The sequence shown here is derived from an EMBL/GenBank/DDBJ whole genome shotgun (WGS) entry which is preliminary data.</text>
</comment>
<evidence type="ECO:0000313" key="3">
    <source>
        <dbReference type="Proteomes" id="UP001054902"/>
    </source>
</evidence>
<accession>A0AAD3H9R0</accession>
<dbReference type="AlphaFoldDB" id="A0AAD3H9R0"/>
<dbReference type="Pfam" id="PF05050">
    <property type="entry name" value="Methyltransf_21"/>
    <property type="match status" value="1"/>
</dbReference>
<keyword evidence="3" id="KW-1185">Reference proteome</keyword>
<dbReference type="Gene3D" id="3.40.50.150">
    <property type="entry name" value="Vaccinia Virus protein VP39"/>
    <property type="match status" value="1"/>
</dbReference>
<name>A0AAD3H9R0_9STRA</name>
<evidence type="ECO:0000259" key="1">
    <source>
        <dbReference type="Pfam" id="PF05050"/>
    </source>
</evidence>
<evidence type="ECO:0000313" key="2">
    <source>
        <dbReference type="EMBL" id="GFH55426.1"/>
    </source>
</evidence>
<gene>
    <name evidence="2" type="ORF">CTEN210_11902</name>
</gene>